<keyword evidence="3" id="KW-0560">Oxidoreductase</keyword>
<evidence type="ECO:0000256" key="4">
    <source>
        <dbReference type="RuleBase" id="RU000363"/>
    </source>
</evidence>
<dbReference type="KEGG" id="mrr:Moror_16924"/>
<comment type="similarity">
    <text evidence="1 4">Belongs to the short-chain dehydrogenases/reductases (SDR) family.</text>
</comment>
<evidence type="ECO:0000256" key="3">
    <source>
        <dbReference type="ARBA" id="ARBA00023002"/>
    </source>
</evidence>
<dbReference type="PRINTS" id="PR00081">
    <property type="entry name" value="GDHRDH"/>
</dbReference>
<keyword evidence="2" id="KW-0521">NADP</keyword>
<sequence>MSSPKVWFVTGASVGLGRSVVEHVLSKGDIAVATLRKPQVLSELSSKYDSSRLLIVKLDVTKPEEIKEAFAQAISRFGRVDVVYSNAGYGSLAEIEGTPDDVARSLFEVNFWGAANLAREAVRVFRDVNKPAGGRFIQASSMAGASAMPGIGYYSASKYAVEGITEALSKELKPDWNIKITILELGGYVTRGTDKESLVTIPLHSAYEGGPTTFVRGFLEGPMQGGDPAKAAREIRNIANDDSTPLRIALGLDARGVVQGQIDSLKADLEKSEPFSADLK</sequence>
<dbReference type="GO" id="GO:0016491">
    <property type="term" value="F:oxidoreductase activity"/>
    <property type="evidence" value="ECO:0007669"/>
    <property type="project" value="UniProtKB-KW"/>
</dbReference>
<evidence type="ECO:0000256" key="2">
    <source>
        <dbReference type="ARBA" id="ARBA00022857"/>
    </source>
</evidence>
<keyword evidence="6" id="KW-1185">Reference proteome</keyword>
<dbReference type="PANTHER" id="PTHR43976:SF16">
    <property type="entry name" value="SHORT-CHAIN DEHYDROGENASE_REDUCTASE FAMILY PROTEIN"/>
    <property type="match status" value="1"/>
</dbReference>
<dbReference type="InterPro" id="IPR002347">
    <property type="entry name" value="SDR_fam"/>
</dbReference>
<evidence type="ECO:0000256" key="1">
    <source>
        <dbReference type="ARBA" id="ARBA00006484"/>
    </source>
</evidence>
<dbReference type="SUPFAM" id="SSF51735">
    <property type="entry name" value="NAD(P)-binding Rossmann-fold domains"/>
    <property type="match status" value="1"/>
</dbReference>
<protein>
    <recommendedName>
        <fullName evidence="7">NAD(P)-binding protein</fullName>
    </recommendedName>
</protein>
<dbReference type="CDD" id="cd05374">
    <property type="entry name" value="17beta-HSD-like_SDR_c"/>
    <property type="match status" value="1"/>
</dbReference>
<dbReference type="OrthoDB" id="1274115at2759"/>
<dbReference type="Proteomes" id="UP000017559">
    <property type="component" value="Unassembled WGS sequence"/>
</dbReference>
<dbReference type="PANTHER" id="PTHR43976">
    <property type="entry name" value="SHORT CHAIN DEHYDROGENASE"/>
    <property type="match status" value="1"/>
</dbReference>
<reference evidence="5 6" key="1">
    <citation type="journal article" date="2014" name="BMC Genomics">
        <title>Genome and secretome analysis of the hemibiotrophic fungal pathogen, Moniliophthora roreri, which causes frosty pod rot disease of cacao: mechanisms of the biotrophic and necrotrophic phases.</title>
        <authorList>
            <person name="Meinhardt L.W."/>
            <person name="Costa G.G.L."/>
            <person name="Thomazella D.P.T."/>
            <person name="Teixeira P.J.P.L."/>
            <person name="Carazzolle M.F."/>
            <person name="Schuster S.C."/>
            <person name="Carlson J.E."/>
            <person name="Guiltinan M.J."/>
            <person name="Mieczkowski P."/>
            <person name="Farmer A."/>
            <person name="Ramaraj T."/>
            <person name="Crozier J."/>
            <person name="Davis R.E."/>
            <person name="Shao J."/>
            <person name="Melnick R.L."/>
            <person name="Pereira G.A.G."/>
            <person name="Bailey B.A."/>
        </authorList>
    </citation>
    <scope>NUCLEOTIDE SEQUENCE [LARGE SCALE GENOMIC DNA]</scope>
    <source>
        <strain evidence="5 6">MCA 2997</strain>
    </source>
</reference>
<dbReference type="AlphaFoldDB" id="V2W8B7"/>
<organism evidence="5 6">
    <name type="scientific">Moniliophthora roreri (strain MCA 2997)</name>
    <name type="common">Cocoa frosty pod rot fungus</name>
    <name type="synonym">Crinipellis roreri</name>
    <dbReference type="NCBI Taxonomy" id="1381753"/>
    <lineage>
        <taxon>Eukaryota</taxon>
        <taxon>Fungi</taxon>
        <taxon>Dikarya</taxon>
        <taxon>Basidiomycota</taxon>
        <taxon>Agaricomycotina</taxon>
        <taxon>Agaricomycetes</taxon>
        <taxon>Agaricomycetidae</taxon>
        <taxon>Agaricales</taxon>
        <taxon>Marasmiineae</taxon>
        <taxon>Marasmiaceae</taxon>
        <taxon>Moniliophthora</taxon>
    </lineage>
</organism>
<name>V2W8B7_MONRO</name>
<comment type="caution">
    <text evidence="5">The sequence shown here is derived from an EMBL/GenBank/DDBJ whole genome shotgun (WGS) entry which is preliminary data.</text>
</comment>
<dbReference type="InterPro" id="IPR036291">
    <property type="entry name" value="NAD(P)-bd_dom_sf"/>
</dbReference>
<dbReference type="PROSITE" id="PS00061">
    <property type="entry name" value="ADH_SHORT"/>
    <property type="match status" value="1"/>
</dbReference>
<evidence type="ECO:0008006" key="7">
    <source>
        <dbReference type="Google" id="ProtNLM"/>
    </source>
</evidence>
<accession>V2W8B7</accession>
<proteinExistence type="inferred from homology"/>
<dbReference type="InterPro" id="IPR051911">
    <property type="entry name" value="SDR_oxidoreductase"/>
</dbReference>
<dbReference type="PRINTS" id="PR00080">
    <property type="entry name" value="SDRFAMILY"/>
</dbReference>
<gene>
    <name evidence="5" type="ORF">Moror_16924</name>
</gene>
<evidence type="ECO:0000313" key="5">
    <source>
        <dbReference type="EMBL" id="ESK83068.1"/>
    </source>
</evidence>
<dbReference type="HOGENOM" id="CLU_010194_2_9_1"/>
<dbReference type="EMBL" id="AWSO01001688">
    <property type="protein sequence ID" value="ESK83068.1"/>
    <property type="molecule type" value="Genomic_DNA"/>
</dbReference>
<dbReference type="Gene3D" id="3.40.50.720">
    <property type="entry name" value="NAD(P)-binding Rossmann-like Domain"/>
    <property type="match status" value="1"/>
</dbReference>
<dbReference type="InterPro" id="IPR020904">
    <property type="entry name" value="Sc_DH/Rdtase_CS"/>
</dbReference>
<dbReference type="Pfam" id="PF00106">
    <property type="entry name" value="adh_short"/>
    <property type="match status" value="1"/>
</dbReference>
<evidence type="ECO:0000313" key="6">
    <source>
        <dbReference type="Proteomes" id="UP000017559"/>
    </source>
</evidence>